<keyword evidence="2" id="KW-0285">Flavoprotein</keyword>
<dbReference type="InterPro" id="IPR050416">
    <property type="entry name" value="FAD-linked_Oxidoreductase"/>
</dbReference>
<dbReference type="InterPro" id="IPR016166">
    <property type="entry name" value="FAD-bd_PCMH"/>
</dbReference>
<evidence type="ECO:0000256" key="1">
    <source>
        <dbReference type="ARBA" id="ARBA00005466"/>
    </source>
</evidence>
<dbReference type="PANTHER" id="PTHR42973:SF13">
    <property type="entry name" value="FAD-BINDING PCMH-TYPE DOMAIN-CONTAINING PROTEIN"/>
    <property type="match status" value="1"/>
</dbReference>
<reference evidence="7" key="1">
    <citation type="journal article" date="2020" name="Stud. Mycol.">
        <title>101 Dothideomycetes genomes: a test case for predicting lifestyles and emergence of pathogens.</title>
        <authorList>
            <person name="Haridas S."/>
            <person name="Albert R."/>
            <person name="Binder M."/>
            <person name="Bloem J."/>
            <person name="Labutti K."/>
            <person name="Salamov A."/>
            <person name="Andreopoulos B."/>
            <person name="Baker S."/>
            <person name="Barry K."/>
            <person name="Bills G."/>
            <person name="Bluhm B."/>
            <person name="Cannon C."/>
            <person name="Castanera R."/>
            <person name="Culley D."/>
            <person name="Daum C."/>
            <person name="Ezra D."/>
            <person name="Gonzalez J."/>
            <person name="Henrissat B."/>
            <person name="Kuo A."/>
            <person name="Liang C."/>
            <person name="Lipzen A."/>
            <person name="Lutzoni F."/>
            <person name="Magnuson J."/>
            <person name="Mondo S."/>
            <person name="Nolan M."/>
            <person name="Ohm R."/>
            <person name="Pangilinan J."/>
            <person name="Park H.-J."/>
            <person name="Ramirez L."/>
            <person name="Alfaro M."/>
            <person name="Sun H."/>
            <person name="Tritt A."/>
            <person name="Yoshinaga Y."/>
            <person name="Zwiers L.-H."/>
            <person name="Turgeon B."/>
            <person name="Goodwin S."/>
            <person name="Spatafora J."/>
            <person name="Crous P."/>
            <person name="Grigoriev I."/>
        </authorList>
    </citation>
    <scope>NUCLEOTIDE SEQUENCE</scope>
    <source>
        <strain evidence="7">CBS 115976</strain>
    </source>
</reference>
<dbReference type="OrthoDB" id="2151789at2759"/>
<feature type="domain" description="FAD-binding PCMH-type" evidence="6">
    <location>
        <begin position="65"/>
        <end position="237"/>
    </location>
</feature>
<dbReference type="GO" id="GO:0071949">
    <property type="term" value="F:FAD binding"/>
    <property type="evidence" value="ECO:0007669"/>
    <property type="project" value="InterPro"/>
</dbReference>
<keyword evidence="3" id="KW-0274">FAD</keyword>
<keyword evidence="4" id="KW-0560">Oxidoreductase</keyword>
<evidence type="ECO:0000313" key="7">
    <source>
        <dbReference type="EMBL" id="KAF2667433.1"/>
    </source>
</evidence>
<feature type="chain" id="PRO_5025377626" evidence="5">
    <location>
        <begin position="24"/>
        <end position="590"/>
    </location>
</feature>
<comment type="similarity">
    <text evidence="1">Belongs to the oxygen-dependent FAD-linked oxidoreductase family.</text>
</comment>
<organism evidence="7 8">
    <name type="scientific">Microthyrium microscopicum</name>
    <dbReference type="NCBI Taxonomy" id="703497"/>
    <lineage>
        <taxon>Eukaryota</taxon>
        <taxon>Fungi</taxon>
        <taxon>Dikarya</taxon>
        <taxon>Ascomycota</taxon>
        <taxon>Pezizomycotina</taxon>
        <taxon>Dothideomycetes</taxon>
        <taxon>Dothideomycetes incertae sedis</taxon>
        <taxon>Microthyriales</taxon>
        <taxon>Microthyriaceae</taxon>
        <taxon>Microthyrium</taxon>
    </lineage>
</organism>
<dbReference type="InterPro" id="IPR036318">
    <property type="entry name" value="FAD-bd_PCMH-like_sf"/>
</dbReference>
<keyword evidence="5" id="KW-0732">Signal</keyword>
<evidence type="ECO:0000256" key="2">
    <source>
        <dbReference type="ARBA" id="ARBA00022630"/>
    </source>
</evidence>
<keyword evidence="8" id="KW-1185">Reference proteome</keyword>
<dbReference type="SUPFAM" id="SSF56176">
    <property type="entry name" value="FAD-binding/transporter-associated domain-like"/>
    <property type="match status" value="1"/>
</dbReference>
<proteinExistence type="inferred from homology"/>
<dbReference type="AlphaFoldDB" id="A0A6A6U818"/>
<dbReference type="Proteomes" id="UP000799302">
    <property type="component" value="Unassembled WGS sequence"/>
</dbReference>
<dbReference type="GO" id="GO:0016491">
    <property type="term" value="F:oxidoreductase activity"/>
    <property type="evidence" value="ECO:0007669"/>
    <property type="project" value="UniProtKB-KW"/>
</dbReference>
<protein>
    <submittedName>
        <fullName evidence="7">FAD-binding domain-containing protein</fullName>
    </submittedName>
</protein>
<dbReference type="Gene3D" id="3.30.465.10">
    <property type="match status" value="1"/>
</dbReference>
<dbReference type="EMBL" id="MU004237">
    <property type="protein sequence ID" value="KAF2667433.1"/>
    <property type="molecule type" value="Genomic_DNA"/>
</dbReference>
<evidence type="ECO:0000256" key="5">
    <source>
        <dbReference type="SAM" id="SignalP"/>
    </source>
</evidence>
<dbReference type="InterPro" id="IPR016169">
    <property type="entry name" value="FAD-bd_PCMH_sub2"/>
</dbReference>
<evidence type="ECO:0000256" key="3">
    <source>
        <dbReference type="ARBA" id="ARBA00022827"/>
    </source>
</evidence>
<accession>A0A6A6U818</accession>
<dbReference type="InterPro" id="IPR006094">
    <property type="entry name" value="Oxid_FAD_bind_N"/>
</dbReference>
<evidence type="ECO:0000259" key="6">
    <source>
        <dbReference type="PROSITE" id="PS51387"/>
    </source>
</evidence>
<evidence type="ECO:0000313" key="8">
    <source>
        <dbReference type="Proteomes" id="UP000799302"/>
    </source>
</evidence>
<gene>
    <name evidence="7" type="ORF">BT63DRAFT_472177</name>
</gene>
<feature type="signal peptide" evidence="5">
    <location>
        <begin position="1"/>
        <end position="23"/>
    </location>
</feature>
<evidence type="ECO:0000256" key="4">
    <source>
        <dbReference type="ARBA" id="ARBA00023002"/>
    </source>
</evidence>
<dbReference type="PANTHER" id="PTHR42973">
    <property type="entry name" value="BINDING OXIDOREDUCTASE, PUTATIVE (AFU_ORTHOLOGUE AFUA_1G17690)-RELATED"/>
    <property type="match status" value="1"/>
</dbReference>
<dbReference type="PROSITE" id="PS51387">
    <property type="entry name" value="FAD_PCMH"/>
    <property type="match status" value="1"/>
</dbReference>
<name>A0A6A6U818_9PEZI</name>
<dbReference type="Pfam" id="PF01565">
    <property type="entry name" value="FAD_binding_4"/>
    <property type="match status" value="1"/>
</dbReference>
<sequence>MASFHVIYQALAIWTLIISLCGAKPTTAASETCDEIAKAINNNVGYPGEPGYDKENRDYYNSGLSALGPACIAFPTSAEDVSSIVKILGKREGVPFAVKSGGHSPNPGHSSVSGGVLIALREIKGTKFDKAKSIAYVKPGGHWWDVMKALNGTGQMIVGGRLGVVGIGGYLLQGGVSFLSGQYGLAADNIVEYETVLANGSIVNINQERHKDLMTAMRGSGSQFGIVTKFALKTYPVSKYWVGLRTYNCTREQYLEALQDFMANLANHPKASTLLPGGSPGLGNNALLGSIFKGLGSLSSLAETFGSKPKDVPKVQRDSTKSQDMMAIESIMGTFFGTHLFDYEKAGAQNYMDRSAANSTPSLFPVPLLYDGCKPPSDAFGKKFAQLPMISEVGSIVDYATTISVSNQIFEYFSTPTSFRTFTLPIIPHRPYFIGEVEDLFYNVSMSWLPKLKSIGSLGLVYQPFPHSFGKHAEASGGNAMGLKGSDHDRFVLEIPGVYISSADAPTMQAWGKDFTDRLAALVKDITVKSKAEGKIVGEYNPLFMNDAGTDQEVIGSYRDSQKFAALQKEVDPSGLFAKRAGGYKFATLV</sequence>